<dbReference type="AlphaFoldDB" id="D5ACB7"/>
<organism evidence="2">
    <name type="scientific">Picea sitchensis</name>
    <name type="common">Sitka spruce</name>
    <name type="synonym">Pinus sitchensis</name>
    <dbReference type="NCBI Taxonomy" id="3332"/>
    <lineage>
        <taxon>Eukaryota</taxon>
        <taxon>Viridiplantae</taxon>
        <taxon>Streptophyta</taxon>
        <taxon>Embryophyta</taxon>
        <taxon>Tracheophyta</taxon>
        <taxon>Spermatophyta</taxon>
        <taxon>Pinopsida</taxon>
        <taxon>Pinidae</taxon>
        <taxon>Conifers I</taxon>
        <taxon>Pinales</taxon>
        <taxon>Pinaceae</taxon>
        <taxon>Picea</taxon>
    </lineage>
</organism>
<reference evidence="2" key="1">
    <citation type="submission" date="2010-04" db="EMBL/GenBank/DDBJ databases">
        <authorList>
            <person name="Reid K.E."/>
            <person name="Liao N."/>
            <person name="Chan S."/>
            <person name="Docking R."/>
            <person name="Taylor G."/>
            <person name="Moore R."/>
            <person name="Mayo M."/>
            <person name="Munro S."/>
            <person name="King J."/>
            <person name="Yanchuk A."/>
            <person name="Holt R."/>
            <person name="Jones S."/>
            <person name="Marra M."/>
            <person name="Ritland C.E."/>
            <person name="Ritland K."/>
            <person name="Bohlmann J."/>
        </authorList>
    </citation>
    <scope>NUCLEOTIDE SEQUENCE</scope>
    <source>
        <tissue evidence="2">Bud</tissue>
    </source>
</reference>
<protein>
    <submittedName>
        <fullName evidence="2">Uncharacterized protein</fullName>
    </submittedName>
</protein>
<keyword evidence="1" id="KW-0812">Transmembrane</keyword>
<feature type="transmembrane region" description="Helical" evidence="1">
    <location>
        <begin position="36"/>
        <end position="57"/>
    </location>
</feature>
<evidence type="ECO:0000256" key="1">
    <source>
        <dbReference type="SAM" id="Phobius"/>
    </source>
</evidence>
<name>D5ACB7_PICSI</name>
<keyword evidence="1" id="KW-1133">Transmembrane helix</keyword>
<dbReference type="EMBL" id="BT123891">
    <property type="protein sequence ID" value="ADE77186.1"/>
    <property type="molecule type" value="mRNA"/>
</dbReference>
<sequence>MKRPVFIVQQTERYSQSPPPPLSCALSVCVNLCMSVPFVCVSCLCVSSCVLLSCLFMY</sequence>
<proteinExistence type="evidence at transcript level"/>
<keyword evidence="1" id="KW-0472">Membrane</keyword>
<evidence type="ECO:0000313" key="2">
    <source>
        <dbReference type="EMBL" id="ADE77186.1"/>
    </source>
</evidence>
<accession>D5ACB7</accession>